<organism evidence="9">
    <name type="scientific">Candidatus Methanophaga sp. ANME-1 ERB7</name>
    <dbReference type="NCBI Taxonomy" id="2759913"/>
    <lineage>
        <taxon>Archaea</taxon>
        <taxon>Methanobacteriati</taxon>
        <taxon>Methanobacteriota</taxon>
        <taxon>Stenosarchaea group</taxon>
        <taxon>Methanomicrobia</taxon>
        <taxon>Candidatus Methanophagales</taxon>
        <taxon>Candidatus Methanophagaceae</taxon>
        <taxon>Candidatus Methanophaga</taxon>
    </lineage>
</organism>
<dbReference type="PANTHER" id="PTHR21152">
    <property type="entry name" value="AMINOTRANSFERASE CLASS V"/>
    <property type="match status" value="1"/>
</dbReference>
<evidence type="ECO:0000256" key="4">
    <source>
        <dbReference type="ARBA" id="ARBA00022679"/>
    </source>
</evidence>
<dbReference type="InterPro" id="IPR015422">
    <property type="entry name" value="PyrdxlP-dep_Trfase_small"/>
</dbReference>
<evidence type="ECO:0000256" key="1">
    <source>
        <dbReference type="ARBA" id="ARBA00001933"/>
    </source>
</evidence>
<proteinExistence type="inferred from homology"/>
<dbReference type="GO" id="GO:0047304">
    <property type="term" value="F:2-aminoethylphosphonate-pyruvate transaminase activity"/>
    <property type="evidence" value="ECO:0007669"/>
    <property type="project" value="UniProtKB-EC"/>
</dbReference>
<keyword evidence="3 9" id="KW-0032">Aminotransferase</keyword>
<evidence type="ECO:0000256" key="5">
    <source>
        <dbReference type="ARBA" id="ARBA00022898"/>
    </source>
</evidence>
<dbReference type="PROSITE" id="PS00595">
    <property type="entry name" value="AA_TRANSFER_CLASS_5"/>
    <property type="match status" value="1"/>
</dbReference>
<dbReference type="Gene3D" id="3.90.1150.10">
    <property type="entry name" value="Aspartate Aminotransferase, domain 1"/>
    <property type="match status" value="1"/>
</dbReference>
<dbReference type="GO" id="GO:0004760">
    <property type="term" value="F:L-serine-pyruvate transaminase activity"/>
    <property type="evidence" value="ECO:0007669"/>
    <property type="project" value="TreeGrafter"/>
</dbReference>
<sequence>MRDDLLMIPGPVPVLPRILDAMSKPMIPHRGDEFKQLYVEVVENLRAIFKTRNGLFPLSGSGTCAMESAIANLVDNETSVVCIANGKFGERFYEIAERYTEHVSVVNFDWGSPIELEKVKVTLESNPDVVTMVHNETSTGILNPAKEVGKLTKKHDAVFVLDCITSIGGNDVPVDQLGVDIAIVGSQKCLGAPPGLSALSVSDKVLDLMRANKKRPYYMDIIAYKKSLDKKQTPYTPALPLFFALHEALEVIIEEGMAKRTERHRMLSAMVRTAVTSLGLSLFPQLNEVSEYSNTVTAINMPSGFSDEQLKGGMRRKGVIVAGGQENLKGKIFRMATMGNITEREVSMAIRALGEVLMEKDVKGG</sequence>
<dbReference type="AlphaFoldDB" id="A0A7G9Z5U4"/>
<name>A0A7G9Z5U4_9EURY</name>
<dbReference type="InterPro" id="IPR020578">
    <property type="entry name" value="Aminotrans_V_PyrdxlP_BS"/>
</dbReference>
<dbReference type="Pfam" id="PF00266">
    <property type="entry name" value="Aminotran_5"/>
    <property type="match status" value="1"/>
</dbReference>
<evidence type="ECO:0000256" key="6">
    <source>
        <dbReference type="RuleBase" id="RU004075"/>
    </source>
</evidence>
<dbReference type="InterPro" id="IPR015421">
    <property type="entry name" value="PyrdxlP-dep_Trfase_major"/>
</dbReference>
<dbReference type="SUPFAM" id="SSF53383">
    <property type="entry name" value="PLP-dependent transferases"/>
    <property type="match status" value="1"/>
</dbReference>
<keyword evidence="5" id="KW-0663">Pyridoxal phosphate</keyword>
<dbReference type="PANTHER" id="PTHR21152:SF24">
    <property type="entry name" value="ALANINE--GLYOXYLATE AMINOTRANSFERASE 1"/>
    <property type="match status" value="1"/>
</dbReference>
<keyword evidence="9" id="KW-0670">Pyruvate</keyword>
<dbReference type="EC" id="2.6.1.37" evidence="9"/>
<gene>
    <name evidence="9" type="primary">phnW</name>
    <name evidence="9" type="ORF">AMFAPHJD_00002</name>
</gene>
<evidence type="ECO:0000259" key="8">
    <source>
        <dbReference type="Pfam" id="PF00266"/>
    </source>
</evidence>
<dbReference type="GO" id="GO:0008453">
    <property type="term" value="F:alanine-glyoxylate transaminase activity"/>
    <property type="evidence" value="ECO:0007669"/>
    <property type="project" value="TreeGrafter"/>
</dbReference>
<evidence type="ECO:0000256" key="7">
    <source>
        <dbReference type="RuleBase" id="RU004504"/>
    </source>
</evidence>
<comment type="similarity">
    <text evidence="2 6">Belongs to the class-V pyridoxal-phosphate-dependent aminotransferase family.</text>
</comment>
<evidence type="ECO:0000256" key="3">
    <source>
        <dbReference type="ARBA" id="ARBA00022576"/>
    </source>
</evidence>
<evidence type="ECO:0000256" key="2">
    <source>
        <dbReference type="ARBA" id="ARBA00009236"/>
    </source>
</evidence>
<dbReference type="GO" id="GO:0019265">
    <property type="term" value="P:glycine biosynthetic process, by transamination of glyoxylate"/>
    <property type="evidence" value="ECO:0007669"/>
    <property type="project" value="TreeGrafter"/>
</dbReference>
<comment type="cofactor">
    <cofactor evidence="1 7">
        <name>pyridoxal 5'-phosphate</name>
        <dbReference type="ChEBI" id="CHEBI:597326"/>
    </cofactor>
</comment>
<reference evidence="9" key="1">
    <citation type="submission" date="2020-06" db="EMBL/GenBank/DDBJ databases">
        <title>Unique genomic features of the anaerobic methanotrophic archaea.</title>
        <authorList>
            <person name="Chadwick G.L."/>
            <person name="Skennerton C.T."/>
            <person name="Laso-Perez R."/>
            <person name="Leu A.O."/>
            <person name="Speth D.R."/>
            <person name="Yu H."/>
            <person name="Morgan-Lang C."/>
            <person name="Hatzenpichler R."/>
            <person name="Goudeau D."/>
            <person name="Malmstrom R."/>
            <person name="Brazelton W.J."/>
            <person name="Woyke T."/>
            <person name="Hallam S.J."/>
            <person name="Tyson G.W."/>
            <person name="Wegener G."/>
            <person name="Boetius A."/>
            <person name="Orphan V."/>
        </authorList>
    </citation>
    <scope>NUCLEOTIDE SEQUENCE</scope>
</reference>
<dbReference type="FunFam" id="3.40.640.10:FF:000027">
    <property type="entry name" value="Serine--pyruvate aminotransferase, mitochondrial"/>
    <property type="match status" value="1"/>
</dbReference>
<keyword evidence="4 9" id="KW-0808">Transferase</keyword>
<dbReference type="Gene3D" id="3.40.640.10">
    <property type="entry name" value="Type I PLP-dependent aspartate aminotransferase-like (Major domain)"/>
    <property type="match status" value="1"/>
</dbReference>
<accession>A0A7G9Z5U4</accession>
<dbReference type="InterPro" id="IPR000192">
    <property type="entry name" value="Aminotrans_V_dom"/>
</dbReference>
<dbReference type="InterPro" id="IPR024169">
    <property type="entry name" value="SP_NH2Trfase/AEP_transaminase"/>
</dbReference>
<dbReference type="InterPro" id="IPR015424">
    <property type="entry name" value="PyrdxlP-dep_Trfase"/>
</dbReference>
<protein>
    <submittedName>
        <fullName evidence="9">2-aminoethylphosphonate--pyruvate transaminase</fullName>
        <ecNumber evidence="9">2.6.1.37</ecNumber>
    </submittedName>
</protein>
<evidence type="ECO:0000313" key="9">
    <source>
        <dbReference type="EMBL" id="QNO55628.1"/>
    </source>
</evidence>
<dbReference type="PIRSF" id="PIRSF000524">
    <property type="entry name" value="SPT"/>
    <property type="match status" value="1"/>
</dbReference>
<dbReference type="EMBL" id="MT631624">
    <property type="protein sequence ID" value="QNO55628.1"/>
    <property type="molecule type" value="Genomic_DNA"/>
</dbReference>
<feature type="domain" description="Aminotransferase class V" evidence="8">
    <location>
        <begin position="26"/>
        <end position="326"/>
    </location>
</feature>